<feature type="coiled-coil region" evidence="1">
    <location>
        <begin position="251"/>
        <end position="304"/>
    </location>
</feature>
<keyword evidence="3" id="KW-1185">Reference proteome</keyword>
<accession>A0A166UWA4</accession>
<reference evidence="2 3" key="1">
    <citation type="submission" date="2013-07" db="EMBL/GenBank/DDBJ databases">
        <title>Comparative Genomic and Metabolomic Analysis of Twelve Strains of Pseudoalteromonas luteoviolacea.</title>
        <authorList>
            <person name="Vynne N.G."/>
            <person name="Mansson M."/>
            <person name="Gram L."/>
        </authorList>
    </citation>
    <scope>NUCLEOTIDE SEQUENCE [LARGE SCALE GENOMIC DNA]</scope>
    <source>
        <strain evidence="2 3">DSM 6061</strain>
    </source>
</reference>
<name>A0A166UWA4_9GAMM</name>
<sequence length="326" mass="36507">MQMKLGITFGAILFGITGCKTLDSVQNTLAGSSPSTEQVQAAYSRAEAAYAEAQQAMYLANIESLTEYDSNRVERAQKEWQVLKKQFAKLQSNPHEALDSASFFSSQTLSGEIIENSQQIMALVAGAQAAKKLILSVLEPVRSHFAVLDKFDASQQFSKRYRQLTTLHEKFKGMLVQGKQVQVETRLPEYQAQLTALEKDAVELHYMGNIIAELKLIGASTKAQVLPSVYSDAANTTDYAKQYIHLNVRKYEQIEEKARSAKLQILRLEHLYAEHLARKQALSDQQVEARLLALENQLLELTEKAGLGDLRHLSFTQQLSAIKEKL</sequence>
<dbReference type="PROSITE" id="PS51257">
    <property type="entry name" value="PROKAR_LIPOPROTEIN"/>
    <property type="match status" value="1"/>
</dbReference>
<gene>
    <name evidence="2" type="ORF">N475_23150</name>
</gene>
<dbReference type="AlphaFoldDB" id="A0A166UWA4"/>
<evidence type="ECO:0000313" key="2">
    <source>
        <dbReference type="EMBL" id="KZN31445.1"/>
    </source>
</evidence>
<dbReference type="PATRIC" id="fig|1365250.3.peg.4585"/>
<keyword evidence="1" id="KW-0175">Coiled coil</keyword>
<organism evidence="2 3">
    <name type="scientific">Pseudoalteromonas luteoviolacea DSM 6061</name>
    <dbReference type="NCBI Taxonomy" id="1365250"/>
    <lineage>
        <taxon>Bacteria</taxon>
        <taxon>Pseudomonadati</taxon>
        <taxon>Pseudomonadota</taxon>
        <taxon>Gammaproteobacteria</taxon>
        <taxon>Alteromonadales</taxon>
        <taxon>Pseudoalteromonadaceae</taxon>
        <taxon>Pseudoalteromonas</taxon>
    </lineage>
</organism>
<protein>
    <submittedName>
        <fullName evidence="2">Uncharacterized protein</fullName>
    </submittedName>
</protein>
<feature type="coiled-coil region" evidence="1">
    <location>
        <begin position="36"/>
        <end position="93"/>
    </location>
</feature>
<evidence type="ECO:0000313" key="3">
    <source>
        <dbReference type="Proteomes" id="UP000076643"/>
    </source>
</evidence>
<proteinExistence type="predicted"/>
<comment type="caution">
    <text evidence="2">The sequence shown here is derived from an EMBL/GenBank/DDBJ whole genome shotgun (WGS) entry which is preliminary data.</text>
</comment>
<dbReference type="RefSeq" id="WP_063365965.1">
    <property type="nucleotide sequence ID" value="NZ_AQHB01000038.1"/>
</dbReference>
<dbReference type="EMBL" id="AUYB01000140">
    <property type="protein sequence ID" value="KZN31445.1"/>
    <property type="molecule type" value="Genomic_DNA"/>
</dbReference>
<dbReference type="Proteomes" id="UP000076643">
    <property type="component" value="Unassembled WGS sequence"/>
</dbReference>
<evidence type="ECO:0000256" key="1">
    <source>
        <dbReference type="SAM" id="Coils"/>
    </source>
</evidence>